<evidence type="ECO:0000256" key="10">
    <source>
        <dbReference type="ARBA" id="ARBA00022982"/>
    </source>
</evidence>
<dbReference type="InterPro" id="IPR036257">
    <property type="entry name" value="Cyt_c_oxidase_su2_TM_sf"/>
</dbReference>
<evidence type="ECO:0000256" key="13">
    <source>
        <dbReference type="ARBA" id="ARBA00023008"/>
    </source>
</evidence>
<dbReference type="Pfam" id="PF00116">
    <property type="entry name" value="COX2"/>
    <property type="match status" value="1"/>
</dbReference>
<dbReference type="InterPro" id="IPR001505">
    <property type="entry name" value="Copper_CuA"/>
</dbReference>
<evidence type="ECO:0000313" key="23">
    <source>
        <dbReference type="Proteomes" id="UP000241247"/>
    </source>
</evidence>
<proteinExistence type="inferred from homology"/>
<dbReference type="PROSITE" id="PS51257">
    <property type="entry name" value="PROKAR_LIPOPROTEIN"/>
    <property type="match status" value="1"/>
</dbReference>
<dbReference type="InterPro" id="IPR008972">
    <property type="entry name" value="Cupredoxin"/>
</dbReference>
<dbReference type="GO" id="GO:0005507">
    <property type="term" value="F:copper ion binding"/>
    <property type="evidence" value="ECO:0007669"/>
    <property type="project" value="InterPro"/>
</dbReference>
<keyword evidence="7 19" id="KW-0812">Transmembrane</keyword>
<keyword evidence="23" id="KW-1185">Reference proteome</keyword>
<evidence type="ECO:0000256" key="9">
    <source>
        <dbReference type="ARBA" id="ARBA00022967"/>
    </source>
</evidence>
<dbReference type="OrthoDB" id="9781261at2"/>
<evidence type="ECO:0000256" key="4">
    <source>
        <dbReference type="ARBA" id="ARBA00022448"/>
    </source>
</evidence>
<name>A0A2T5BEE6_MYCDI</name>
<evidence type="ECO:0000256" key="17">
    <source>
        <dbReference type="ARBA" id="ARBA00047816"/>
    </source>
</evidence>
<dbReference type="InterPro" id="IPR002429">
    <property type="entry name" value="CcO_II-like_C"/>
</dbReference>
<dbReference type="SUPFAM" id="SSF46626">
    <property type="entry name" value="Cytochrome c"/>
    <property type="match status" value="1"/>
</dbReference>
<dbReference type="Pfam" id="PF00034">
    <property type="entry name" value="Cytochrom_C"/>
    <property type="match status" value="1"/>
</dbReference>
<dbReference type="GO" id="GO:0016020">
    <property type="term" value="C:membrane"/>
    <property type="evidence" value="ECO:0007669"/>
    <property type="project" value="UniProtKB-SubCell"/>
</dbReference>
<accession>A0A2T5BEE6</accession>
<dbReference type="InterPro" id="IPR009056">
    <property type="entry name" value="Cyt_c-like_dom"/>
</dbReference>
<keyword evidence="5 18" id="KW-0349">Heme</keyword>
<keyword evidence="8 18" id="KW-0479">Metal-binding</keyword>
<dbReference type="Gene3D" id="1.10.287.90">
    <property type="match status" value="1"/>
</dbReference>
<dbReference type="GO" id="GO:0004129">
    <property type="term" value="F:cytochrome-c oxidase activity"/>
    <property type="evidence" value="ECO:0007669"/>
    <property type="project" value="UniProtKB-EC"/>
</dbReference>
<dbReference type="PROSITE" id="PS00078">
    <property type="entry name" value="COX2"/>
    <property type="match status" value="1"/>
</dbReference>
<dbReference type="CDD" id="cd04213">
    <property type="entry name" value="CuRO_CcO_Caa3_II"/>
    <property type="match status" value="1"/>
</dbReference>
<dbReference type="RefSeq" id="WP_108001619.1">
    <property type="nucleotide sequence ID" value="NZ_JBHEEX010000001.1"/>
</dbReference>
<evidence type="ECO:0000256" key="11">
    <source>
        <dbReference type="ARBA" id="ARBA00022989"/>
    </source>
</evidence>
<feature type="transmembrane region" description="Helical" evidence="19">
    <location>
        <begin position="78"/>
        <end position="99"/>
    </location>
</feature>
<dbReference type="InterPro" id="IPR045187">
    <property type="entry name" value="CcO_II"/>
</dbReference>
<evidence type="ECO:0000256" key="5">
    <source>
        <dbReference type="ARBA" id="ARBA00022617"/>
    </source>
</evidence>
<evidence type="ECO:0000256" key="12">
    <source>
        <dbReference type="ARBA" id="ARBA00023004"/>
    </source>
</evidence>
<evidence type="ECO:0000259" key="20">
    <source>
        <dbReference type="PROSITE" id="PS50857"/>
    </source>
</evidence>
<evidence type="ECO:0000256" key="2">
    <source>
        <dbReference type="ARBA" id="ARBA00007866"/>
    </source>
</evidence>
<dbReference type="PANTHER" id="PTHR22888">
    <property type="entry name" value="CYTOCHROME C OXIDASE, SUBUNIT II"/>
    <property type="match status" value="1"/>
</dbReference>
<keyword evidence="11 19" id="KW-1133">Transmembrane helix</keyword>
<dbReference type="PROSITE" id="PS51007">
    <property type="entry name" value="CYTC"/>
    <property type="match status" value="1"/>
</dbReference>
<comment type="similarity">
    <text evidence="2">Belongs to the cytochrome c oxidase subunit 2 family.</text>
</comment>
<comment type="function">
    <text evidence="15">Subunits I and II form the functional core of the enzyme complex. Electrons originating in cytochrome c are transferred via heme a and Cu(A) to the binuclear center formed by heme a3 and Cu(B).</text>
</comment>
<sequence length="328" mass="34986">MKAAVVIIIAALLAGCGGNQSALDPHGASSVALKDLIVLFALICSVIWLLVTGFLLWAVMRRRAEARRDPAAERRMTVAVRASMTATVVIVAGLTVASFHTTQSLHSGADAPVFVSVKGQQWWWQFTYRDGNQAPLFQTANEIHIPVGKDVRLELESIDVIHSLWIPSLAGKLDLIPGRKNVLTLRADRPGTYRGQCAEFCGLQHGHMALLVIAQDDSSYRQWVAAQAAPAAEPSDAEAAAGKAVFMSKPCAACHTVRGTPATGSSGPDLTHVGGRQTIGAGLLETTRGSLAAWIADPQTLKPGNNMPLVPLTGEELRQLSAYMEGLR</sequence>
<dbReference type="PANTHER" id="PTHR22888:SF9">
    <property type="entry name" value="CYTOCHROME C OXIDASE SUBUNIT 2"/>
    <property type="match status" value="1"/>
</dbReference>
<dbReference type="PROSITE" id="PS50857">
    <property type="entry name" value="COX2_CUA"/>
    <property type="match status" value="1"/>
</dbReference>
<gene>
    <name evidence="22" type="ORF">C7449_102198</name>
</gene>
<dbReference type="EC" id="7.1.1.9" evidence="3"/>
<keyword evidence="10" id="KW-0249">Electron transport</keyword>
<evidence type="ECO:0000256" key="3">
    <source>
        <dbReference type="ARBA" id="ARBA00012949"/>
    </source>
</evidence>
<dbReference type="InterPro" id="IPR034236">
    <property type="entry name" value="CuRO_CcO_Caa3_II"/>
</dbReference>
<evidence type="ECO:0000256" key="1">
    <source>
        <dbReference type="ARBA" id="ARBA00004141"/>
    </source>
</evidence>
<reference evidence="22 23" key="1">
    <citation type="submission" date="2018-04" db="EMBL/GenBank/DDBJ databases">
        <title>Genomic Encyclopedia of Type Strains, Phase IV (KMG-IV): sequencing the most valuable type-strain genomes for metagenomic binning, comparative biology and taxonomic classification.</title>
        <authorList>
            <person name="Goeker M."/>
        </authorList>
    </citation>
    <scope>NUCLEOTIDE SEQUENCE [LARGE SCALE GENOMIC DNA]</scope>
    <source>
        <strain evidence="22 23">DSM 7138</strain>
    </source>
</reference>
<keyword evidence="13" id="KW-0186">Copper</keyword>
<evidence type="ECO:0000313" key="22">
    <source>
        <dbReference type="EMBL" id="PTM97328.1"/>
    </source>
</evidence>
<evidence type="ECO:0000256" key="15">
    <source>
        <dbReference type="ARBA" id="ARBA00024688"/>
    </source>
</evidence>
<dbReference type="NCBIfam" id="TIGR02866">
    <property type="entry name" value="CoxB"/>
    <property type="match status" value="1"/>
</dbReference>
<evidence type="ECO:0000256" key="8">
    <source>
        <dbReference type="ARBA" id="ARBA00022723"/>
    </source>
</evidence>
<feature type="transmembrane region" description="Helical" evidence="19">
    <location>
        <begin position="37"/>
        <end position="57"/>
    </location>
</feature>
<evidence type="ECO:0000259" key="21">
    <source>
        <dbReference type="PROSITE" id="PS51007"/>
    </source>
</evidence>
<evidence type="ECO:0000256" key="6">
    <source>
        <dbReference type="ARBA" id="ARBA00022660"/>
    </source>
</evidence>
<dbReference type="InterPro" id="IPR014222">
    <property type="entry name" value="Cyt_c_oxidase_su2"/>
</dbReference>
<dbReference type="GO" id="GO:0016491">
    <property type="term" value="F:oxidoreductase activity"/>
    <property type="evidence" value="ECO:0007669"/>
    <property type="project" value="InterPro"/>
</dbReference>
<organism evidence="22 23">
    <name type="scientific">Mycoplana dimorpha</name>
    <dbReference type="NCBI Taxonomy" id="28320"/>
    <lineage>
        <taxon>Bacteria</taxon>
        <taxon>Pseudomonadati</taxon>
        <taxon>Pseudomonadota</taxon>
        <taxon>Alphaproteobacteria</taxon>
        <taxon>Hyphomicrobiales</taxon>
        <taxon>Rhizobiaceae</taxon>
        <taxon>Mycoplana</taxon>
    </lineage>
</organism>
<comment type="catalytic activity">
    <reaction evidence="17">
        <text>4 Fe(II)-[cytochrome c] + O2 + 8 H(+)(in) = 4 Fe(III)-[cytochrome c] + 2 H2O + 4 H(+)(out)</text>
        <dbReference type="Rhea" id="RHEA:11436"/>
        <dbReference type="Rhea" id="RHEA-COMP:10350"/>
        <dbReference type="Rhea" id="RHEA-COMP:14399"/>
        <dbReference type="ChEBI" id="CHEBI:15377"/>
        <dbReference type="ChEBI" id="CHEBI:15378"/>
        <dbReference type="ChEBI" id="CHEBI:15379"/>
        <dbReference type="ChEBI" id="CHEBI:29033"/>
        <dbReference type="ChEBI" id="CHEBI:29034"/>
        <dbReference type="EC" id="7.1.1.9"/>
    </reaction>
</comment>
<evidence type="ECO:0000256" key="7">
    <source>
        <dbReference type="ARBA" id="ARBA00022692"/>
    </source>
</evidence>
<evidence type="ECO:0000256" key="16">
    <source>
        <dbReference type="ARBA" id="ARBA00031399"/>
    </source>
</evidence>
<dbReference type="EMBL" id="PZZZ01000002">
    <property type="protein sequence ID" value="PTM97328.1"/>
    <property type="molecule type" value="Genomic_DNA"/>
</dbReference>
<dbReference type="SUPFAM" id="SSF49503">
    <property type="entry name" value="Cupredoxins"/>
    <property type="match status" value="1"/>
</dbReference>
<protein>
    <recommendedName>
        <fullName evidence="3">cytochrome-c oxidase</fullName>
        <ecNumber evidence="3">7.1.1.9</ecNumber>
    </recommendedName>
    <alternativeName>
        <fullName evidence="16">Cytochrome aa3 subunit 2</fullName>
    </alternativeName>
</protein>
<keyword evidence="9" id="KW-1278">Translocase</keyword>
<dbReference type="Gene3D" id="2.60.40.420">
    <property type="entry name" value="Cupredoxins - blue copper proteins"/>
    <property type="match status" value="1"/>
</dbReference>
<keyword evidence="14 19" id="KW-0472">Membrane</keyword>
<comment type="caution">
    <text evidence="22">The sequence shown here is derived from an EMBL/GenBank/DDBJ whole genome shotgun (WGS) entry which is preliminary data.</text>
</comment>
<dbReference type="InterPro" id="IPR036909">
    <property type="entry name" value="Cyt_c-like_dom_sf"/>
</dbReference>
<dbReference type="AlphaFoldDB" id="A0A2T5BEE6"/>
<dbReference type="GO" id="GO:0042773">
    <property type="term" value="P:ATP synthesis coupled electron transport"/>
    <property type="evidence" value="ECO:0007669"/>
    <property type="project" value="TreeGrafter"/>
</dbReference>
<comment type="subcellular location">
    <subcellularLocation>
        <location evidence="1">Membrane</location>
        <topology evidence="1">Multi-pass membrane protein</topology>
    </subcellularLocation>
</comment>
<feature type="domain" description="Cytochrome oxidase subunit II copper A binding" evidence="20">
    <location>
        <begin position="110"/>
        <end position="226"/>
    </location>
</feature>
<evidence type="ECO:0000256" key="14">
    <source>
        <dbReference type="ARBA" id="ARBA00023136"/>
    </source>
</evidence>
<evidence type="ECO:0000256" key="18">
    <source>
        <dbReference type="PROSITE-ProRule" id="PRU00433"/>
    </source>
</evidence>
<evidence type="ECO:0000256" key="19">
    <source>
        <dbReference type="SAM" id="Phobius"/>
    </source>
</evidence>
<keyword evidence="6" id="KW-0679">Respiratory chain</keyword>
<dbReference type="GO" id="GO:0020037">
    <property type="term" value="F:heme binding"/>
    <property type="evidence" value="ECO:0007669"/>
    <property type="project" value="InterPro"/>
</dbReference>
<dbReference type="Proteomes" id="UP000241247">
    <property type="component" value="Unassembled WGS sequence"/>
</dbReference>
<keyword evidence="4" id="KW-0813">Transport</keyword>
<keyword evidence="12 18" id="KW-0408">Iron</keyword>
<feature type="domain" description="Cytochrome c" evidence="21">
    <location>
        <begin position="237"/>
        <end position="328"/>
    </location>
</feature>